<feature type="transmembrane region" description="Helical" evidence="6">
    <location>
        <begin position="228"/>
        <end position="250"/>
    </location>
</feature>
<evidence type="ECO:0000256" key="1">
    <source>
        <dbReference type="ARBA" id="ARBA00004141"/>
    </source>
</evidence>
<keyword evidence="4 6" id="KW-0472">Membrane</keyword>
<feature type="transmembrane region" description="Helical" evidence="6">
    <location>
        <begin position="73"/>
        <end position="93"/>
    </location>
</feature>
<evidence type="ECO:0000313" key="9">
    <source>
        <dbReference type="Proteomes" id="UP001216150"/>
    </source>
</evidence>
<feature type="transmembrane region" description="Helical" evidence="6">
    <location>
        <begin position="385"/>
        <end position="404"/>
    </location>
</feature>
<name>A0AAD6D9F2_9EURO</name>
<dbReference type="GO" id="GO:0005886">
    <property type="term" value="C:plasma membrane"/>
    <property type="evidence" value="ECO:0007669"/>
    <property type="project" value="TreeGrafter"/>
</dbReference>
<feature type="transmembrane region" description="Helical" evidence="6">
    <location>
        <begin position="478"/>
        <end position="500"/>
    </location>
</feature>
<evidence type="ECO:0000313" key="8">
    <source>
        <dbReference type="EMBL" id="KAJ5568676.1"/>
    </source>
</evidence>
<feature type="region of interest" description="Disordered" evidence="5">
    <location>
        <begin position="1"/>
        <end position="32"/>
    </location>
</feature>
<dbReference type="PROSITE" id="PS50850">
    <property type="entry name" value="MFS"/>
    <property type="match status" value="1"/>
</dbReference>
<dbReference type="Proteomes" id="UP001216150">
    <property type="component" value="Unassembled WGS sequence"/>
</dbReference>
<gene>
    <name evidence="8" type="ORF">N7450_011162</name>
</gene>
<evidence type="ECO:0000256" key="5">
    <source>
        <dbReference type="SAM" id="MobiDB-lite"/>
    </source>
</evidence>
<sequence>ISLHRHARDPSPPPKMNEEVHAQISSDTSGTDLETAIEQSTAEKPDVVDPYLVDWDGPNDSEHPMNYPFWKKVLITCIFSTLTTWVTFSSSVFSAASGVTAKEYHVSTEVTTLGTSLTVLGFALGPQIWGPLSELYGRLQPLYIGYAIFIIFQVPVAVAQNLQTLMLARFLLGFFGTSALAIIPGALADFWGPVERAIAISLFSAATFVGPIFGPIVGGFIVESYLGWRWTAWITMIPASFFGIIAFIVLPETYHPVILQRRARNLRKSTGIWAYRSRLDEKTPTFREILTKYLFRPMQMLFLEPILVCMTIYISLIYGILYLFFVAYPIAFRQVRGWSNEGVAALPFLGILVGVLLGCLVVTVATRLWYGPKVRNGSVVPEDRLPPMMAGAFLLPIGLFWFGWTSNPGISWVPQVIAGAPIGMGILMIWMQGLNYLIDVYMIVANSAISANTLIRSAVGAAFPLFGTYMYNKLGVDWASSLLGFLSIVMVPIPIVFYFFGAKIRGLSRFTPKL</sequence>
<feature type="compositionally biased region" description="Polar residues" evidence="5">
    <location>
        <begin position="23"/>
        <end position="32"/>
    </location>
</feature>
<dbReference type="PANTHER" id="PTHR23502:SF47">
    <property type="entry name" value="MAJOR FACILITATOR SUPERFAMILY (MFS) PROFILE DOMAIN-CONTAINING PROTEIN-RELATED"/>
    <property type="match status" value="1"/>
</dbReference>
<dbReference type="PANTHER" id="PTHR23502">
    <property type="entry name" value="MAJOR FACILITATOR SUPERFAMILY"/>
    <property type="match status" value="1"/>
</dbReference>
<feature type="transmembrane region" description="Helical" evidence="6">
    <location>
        <begin position="166"/>
        <end position="187"/>
    </location>
</feature>
<dbReference type="InterPro" id="IPR020846">
    <property type="entry name" value="MFS_dom"/>
</dbReference>
<evidence type="ECO:0000256" key="2">
    <source>
        <dbReference type="ARBA" id="ARBA00022692"/>
    </source>
</evidence>
<accession>A0AAD6D9F2</accession>
<evidence type="ECO:0000259" key="7">
    <source>
        <dbReference type="PROSITE" id="PS50850"/>
    </source>
</evidence>
<comment type="subcellular location">
    <subcellularLocation>
        <location evidence="1">Membrane</location>
        <topology evidence="1">Multi-pass membrane protein</topology>
    </subcellularLocation>
</comment>
<evidence type="ECO:0000256" key="3">
    <source>
        <dbReference type="ARBA" id="ARBA00022989"/>
    </source>
</evidence>
<feature type="transmembrane region" description="Helical" evidence="6">
    <location>
        <begin position="410"/>
        <end position="431"/>
    </location>
</feature>
<feature type="transmembrane region" description="Helical" evidence="6">
    <location>
        <begin position="345"/>
        <end position="365"/>
    </location>
</feature>
<dbReference type="SUPFAM" id="SSF103473">
    <property type="entry name" value="MFS general substrate transporter"/>
    <property type="match status" value="1"/>
</dbReference>
<proteinExistence type="predicted"/>
<organism evidence="8 9">
    <name type="scientific">Penicillium hetheringtonii</name>
    <dbReference type="NCBI Taxonomy" id="911720"/>
    <lineage>
        <taxon>Eukaryota</taxon>
        <taxon>Fungi</taxon>
        <taxon>Dikarya</taxon>
        <taxon>Ascomycota</taxon>
        <taxon>Pezizomycotina</taxon>
        <taxon>Eurotiomycetes</taxon>
        <taxon>Eurotiomycetidae</taxon>
        <taxon>Eurotiales</taxon>
        <taxon>Aspergillaceae</taxon>
        <taxon>Penicillium</taxon>
    </lineage>
</organism>
<dbReference type="Gene3D" id="1.20.1250.20">
    <property type="entry name" value="MFS general substrate transporter like domains"/>
    <property type="match status" value="1"/>
</dbReference>
<feature type="non-terminal residue" evidence="8">
    <location>
        <position position="514"/>
    </location>
</feature>
<feature type="transmembrane region" description="Helical" evidence="6">
    <location>
        <begin position="113"/>
        <end position="130"/>
    </location>
</feature>
<dbReference type="InterPro" id="IPR011701">
    <property type="entry name" value="MFS"/>
</dbReference>
<feature type="transmembrane region" description="Helical" evidence="6">
    <location>
        <begin position="142"/>
        <end position="160"/>
    </location>
</feature>
<dbReference type="InterPro" id="IPR036259">
    <property type="entry name" value="MFS_trans_sf"/>
</dbReference>
<dbReference type="GO" id="GO:0022857">
    <property type="term" value="F:transmembrane transporter activity"/>
    <property type="evidence" value="ECO:0007669"/>
    <property type="project" value="InterPro"/>
</dbReference>
<feature type="transmembrane region" description="Helical" evidence="6">
    <location>
        <begin position="443"/>
        <end position="466"/>
    </location>
</feature>
<feature type="transmembrane region" description="Helical" evidence="6">
    <location>
        <begin position="301"/>
        <end position="325"/>
    </location>
</feature>
<feature type="domain" description="Major facilitator superfamily (MFS) profile" evidence="7">
    <location>
        <begin position="73"/>
        <end position="505"/>
    </location>
</feature>
<feature type="transmembrane region" description="Helical" evidence="6">
    <location>
        <begin position="199"/>
        <end position="222"/>
    </location>
</feature>
<evidence type="ECO:0000256" key="4">
    <source>
        <dbReference type="ARBA" id="ARBA00023136"/>
    </source>
</evidence>
<dbReference type="AlphaFoldDB" id="A0AAD6D9F2"/>
<protein>
    <submittedName>
        <fullName evidence="8">Major facilitator superfamily domain general substrate transporter</fullName>
    </submittedName>
</protein>
<keyword evidence="2 6" id="KW-0812">Transmembrane</keyword>
<dbReference type="EMBL" id="JAQJAC010000010">
    <property type="protein sequence ID" value="KAJ5568676.1"/>
    <property type="molecule type" value="Genomic_DNA"/>
</dbReference>
<keyword evidence="3 6" id="KW-1133">Transmembrane helix</keyword>
<evidence type="ECO:0000256" key="6">
    <source>
        <dbReference type="SAM" id="Phobius"/>
    </source>
</evidence>
<dbReference type="FunFam" id="1.20.1250.20:FF:000011">
    <property type="entry name" value="MFS multidrug transporter, putative"/>
    <property type="match status" value="1"/>
</dbReference>
<dbReference type="CDD" id="cd17323">
    <property type="entry name" value="MFS_Tpo1_MDR_like"/>
    <property type="match status" value="1"/>
</dbReference>
<keyword evidence="9" id="KW-1185">Reference proteome</keyword>
<comment type="caution">
    <text evidence="8">The sequence shown here is derived from an EMBL/GenBank/DDBJ whole genome shotgun (WGS) entry which is preliminary data.</text>
</comment>
<reference evidence="8 9" key="1">
    <citation type="journal article" date="2023" name="IMA Fungus">
        <title>Comparative genomic study of the Penicillium genus elucidates a diverse pangenome and 15 lateral gene transfer events.</title>
        <authorList>
            <person name="Petersen C."/>
            <person name="Sorensen T."/>
            <person name="Nielsen M.R."/>
            <person name="Sondergaard T.E."/>
            <person name="Sorensen J.L."/>
            <person name="Fitzpatrick D.A."/>
            <person name="Frisvad J.C."/>
            <person name="Nielsen K.L."/>
        </authorList>
    </citation>
    <scope>NUCLEOTIDE SEQUENCE [LARGE SCALE GENOMIC DNA]</scope>
    <source>
        <strain evidence="8 9">IBT 29057</strain>
    </source>
</reference>
<dbReference type="Pfam" id="PF07690">
    <property type="entry name" value="MFS_1"/>
    <property type="match status" value="1"/>
</dbReference>